<sequence>MGPLTLLFATLSLALLLGVPIGFALLAASFVVILYEGLPLAVVTQQMFNGVNSFTLLALPFFFLAGNVMNAGGISERLIKLAMALVGHLRGGLAHVNVVVGMFFAGISGSSTAEAAGIGAVFIPAMRRRGYSDKFSVSLTACASTMGVVIPPSILMVVYGATGGVSIGALFIAGALPGIAMGLALMAQSHIYAVRYDFPREHPEFLGTRAVLSGFKASLWPLGVPVIIVAGMVGGVFTPTEAASVAAVYALFVTVIVYRAVDFRRLSEIFSETAVQFSQILFCVAGASIFGWILSYCRAPDAVTEFILTFTQDWRVVIILIFLLFMLLGTFMDALPAILIFVPIIQPVADQVGIHPVHLGVVVIMTLALGLLTPPYGLCALTACSVAGIPVTRILVQLLVMMLALLVVVLLCALVPAIVLILPQLLVPQWI</sequence>
<accession>A0A5B8L0D6</accession>
<comment type="caution">
    <text evidence="7">Lacks conserved residue(s) required for the propagation of feature annotation.</text>
</comment>
<dbReference type="KEGG" id="niy:FQ775_13685"/>
<dbReference type="PANTHER" id="PTHR33362">
    <property type="entry name" value="SIALIC ACID TRAP TRANSPORTER PERMEASE PROTEIN SIAT-RELATED"/>
    <property type="match status" value="1"/>
</dbReference>
<proteinExistence type="inferred from homology"/>
<dbReference type="InterPro" id="IPR010656">
    <property type="entry name" value="DctM"/>
</dbReference>
<feature type="transmembrane region" description="Helical" evidence="7">
    <location>
        <begin position="398"/>
        <end position="422"/>
    </location>
</feature>
<evidence type="ECO:0000256" key="3">
    <source>
        <dbReference type="ARBA" id="ARBA00022519"/>
    </source>
</evidence>
<dbReference type="NCBIfam" id="TIGR00786">
    <property type="entry name" value="dctM"/>
    <property type="match status" value="1"/>
</dbReference>
<keyword evidence="6 7" id="KW-0472">Membrane</keyword>
<organism evidence="9 10">
    <name type="scientific">Nitratireductor mangrovi</name>
    <dbReference type="NCBI Taxonomy" id="2599600"/>
    <lineage>
        <taxon>Bacteria</taxon>
        <taxon>Pseudomonadati</taxon>
        <taxon>Pseudomonadota</taxon>
        <taxon>Alphaproteobacteria</taxon>
        <taxon>Hyphomicrobiales</taxon>
        <taxon>Phyllobacteriaceae</taxon>
        <taxon>Nitratireductor</taxon>
    </lineage>
</organism>
<dbReference type="RefSeq" id="WP_146299991.1">
    <property type="nucleotide sequence ID" value="NZ_CP042301.2"/>
</dbReference>
<dbReference type="PIRSF" id="PIRSF006066">
    <property type="entry name" value="HI0050"/>
    <property type="match status" value="1"/>
</dbReference>
<dbReference type="OrthoDB" id="9790209at2"/>
<dbReference type="GO" id="GO:0022857">
    <property type="term" value="F:transmembrane transporter activity"/>
    <property type="evidence" value="ECO:0007669"/>
    <property type="project" value="UniProtKB-UniRule"/>
</dbReference>
<feature type="transmembrane region" description="Helical" evidence="7">
    <location>
        <begin position="243"/>
        <end position="261"/>
    </location>
</feature>
<dbReference type="PANTHER" id="PTHR33362:SF2">
    <property type="entry name" value="TRAP TRANSPORTER LARGE PERMEASE PROTEIN"/>
    <property type="match status" value="1"/>
</dbReference>
<evidence type="ECO:0000256" key="6">
    <source>
        <dbReference type="ARBA" id="ARBA00023136"/>
    </source>
</evidence>
<dbReference type="GO" id="GO:0005886">
    <property type="term" value="C:plasma membrane"/>
    <property type="evidence" value="ECO:0007669"/>
    <property type="project" value="UniProtKB-SubCell"/>
</dbReference>
<feature type="transmembrane region" description="Helical" evidence="7">
    <location>
        <begin position="273"/>
        <end position="294"/>
    </location>
</feature>
<feature type="domain" description="TRAP C4-dicarboxylate transport system permease DctM subunit" evidence="8">
    <location>
        <begin position="9"/>
        <end position="418"/>
    </location>
</feature>
<keyword evidence="2" id="KW-1003">Cell membrane</keyword>
<feature type="transmembrane region" description="Helical" evidence="7">
    <location>
        <begin position="51"/>
        <end position="71"/>
    </location>
</feature>
<evidence type="ECO:0000256" key="4">
    <source>
        <dbReference type="ARBA" id="ARBA00022692"/>
    </source>
</evidence>
<name>A0A5B8L0D6_9HYPH</name>
<feature type="transmembrane region" description="Helical" evidence="7">
    <location>
        <begin position="357"/>
        <end position="378"/>
    </location>
</feature>
<keyword evidence="3 7" id="KW-0997">Cell inner membrane</keyword>
<comment type="subcellular location">
    <subcellularLocation>
        <location evidence="1 7">Cell inner membrane</location>
        <topology evidence="1 7">Multi-pass membrane protein</topology>
    </subcellularLocation>
</comment>
<keyword evidence="7" id="KW-0813">Transport</keyword>
<evidence type="ECO:0000313" key="9">
    <source>
        <dbReference type="EMBL" id="QDZ01346.1"/>
    </source>
</evidence>
<evidence type="ECO:0000256" key="5">
    <source>
        <dbReference type="ARBA" id="ARBA00022989"/>
    </source>
</evidence>
<feature type="transmembrane region" description="Helical" evidence="7">
    <location>
        <begin position="102"/>
        <end position="123"/>
    </location>
</feature>
<feature type="transmembrane region" description="Helical" evidence="7">
    <location>
        <begin position="219"/>
        <end position="237"/>
    </location>
</feature>
<evidence type="ECO:0000313" key="10">
    <source>
        <dbReference type="Proteomes" id="UP000321389"/>
    </source>
</evidence>
<dbReference type="Pfam" id="PF06808">
    <property type="entry name" value="DctM"/>
    <property type="match status" value="1"/>
</dbReference>
<keyword evidence="10" id="KW-1185">Reference proteome</keyword>
<gene>
    <name evidence="9" type="ORF">FQ775_13685</name>
</gene>
<comment type="function">
    <text evidence="7">Part of the tripartite ATP-independent periplasmic (TRAP) transport system.</text>
</comment>
<protein>
    <recommendedName>
        <fullName evidence="7">TRAP transporter large permease protein</fullName>
    </recommendedName>
</protein>
<evidence type="ECO:0000256" key="1">
    <source>
        <dbReference type="ARBA" id="ARBA00004429"/>
    </source>
</evidence>
<reference evidence="9" key="1">
    <citation type="submission" date="2020-04" db="EMBL/GenBank/DDBJ databases">
        <title>Nitratireductor sp. nov. isolated from mangrove soil.</title>
        <authorList>
            <person name="Ye Y."/>
        </authorList>
    </citation>
    <scope>NUCLEOTIDE SEQUENCE</scope>
    <source>
        <strain evidence="9">SY7</strain>
    </source>
</reference>
<dbReference type="AlphaFoldDB" id="A0A5B8L0D6"/>
<comment type="subunit">
    <text evidence="7">The complex comprises the extracytoplasmic solute receptor protein and the two transmembrane proteins.</text>
</comment>
<dbReference type="InterPro" id="IPR004681">
    <property type="entry name" value="TRAP_DctM"/>
</dbReference>
<feature type="transmembrane region" description="Helical" evidence="7">
    <location>
        <begin position="314"/>
        <end position="345"/>
    </location>
</feature>
<feature type="transmembrane region" description="Helical" evidence="7">
    <location>
        <begin position="165"/>
        <end position="186"/>
    </location>
</feature>
<dbReference type="EMBL" id="CP042301">
    <property type="protein sequence ID" value="QDZ01346.1"/>
    <property type="molecule type" value="Genomic_DNA"/>
</dbReference>
<evidence type="ECO:0000256" key="7">
    <source>
        <dbReference type="RuleBase" id="RU369079"/>
    </source>
</evidence>
<evidence type="ECO:0000259" key="8">
    <source>
        <dbReference type="Pfam" id="PF06808"/>
    </source>
</evidence>
<evidence type="ECO:0000256" key="2">
    <source>
        <dbReference type="ARBA" id="ARBA00022475"/>
    </source>
</evidence>
<dbReference type="Proteomes" id="UP000321389">
    <property type="component" value="Chromosome"/>
</dbReference>
<feature type="transmembrane region" description="Helical" evidence="7">
    <location>
        <begin position="135"/>
        <end position="159"/>
    </location>
</feature>
<keyword evidence="4 7" id="KW-0812">Transmembrane</keyword>
<comment type="similarity">
    <text evidence="7">Belongs to the TRAP transporter large permease family.</text>
</comment>
<keyword evidence="5 7" id="KW-1133">Transmembrane helix</keyword>